<dbReference type="Pfam" id="PF13375">
    <property type="entry name" value="RnfC_N"/>
    <property type="match status" value="1"/>
</dbReference>
<accession>A0ABP7P4A7</accession>
<keyword evidence="3 8" id="KW-0479">Metal-binding</keyword>
<dbReference type="PANTHER" id="PTHR43034">
    <property type="entry name" value="ION-TRANSLOCATING OXIDOREDUCTASE COMPLEX SUBUNIT C"/>
    <property type="match status" value="1"/>
</dbReference>
<keyword evidence="5 8" id="KW-0249">Electron transport</keyword>
<sequence>MPTDELIFPMTQRPGARLSPQVQAGEVVSQGQVIALAETSISGLVDPAGGPSPAATLHSPVAGKVTAFREHGVLLGGELVQLSCLFIRPTIESGRTIDLVTAIAASTSAQRQAAVKRVSTALPERMNALSTTAGRQAAFDAIAQDSGITGLGGGGFPLHAKLTASVNRVVINAAECEPFADADNALMQSAPCEVIAGAWLACTLLGLNEISLAIKSTLSTAQQQLGMAEGALRSMLGGQLELPRLKMLEIPAEYPAGAEQQVIKRAFGIEVPAGQRASQAGVACINVSTLAALGRFILWGESLTRRIVTVAGRAVSRPGNYEVPIGLAADVLLEAAGVEHDRLAGLVHGGGMMGTPLATAQLPLGKSSYCLIAADGQDSGLAVEHAIRQRKGLAVDTSPCIRCGFCEPVCPVGLLPQQLHFAAIAKDSDWLQSHHLSACIECGACEAVCPSQLPLVAEYREAKTSETLNRLARQKSEYARLRFEQRTERLRIEALERDARRAARKAALGSRNPRA</sequence>
<dbReference type="InterPro" id="IPR037225">
    <property type="entry name" value="Nuo51_FMN-bd_sf"/>
</dbReference>
<evidence type="ECO:0000256" key="4">
    <source>
        <dbReference type="ARBA" id="ARBA00022737"/>
    </source>
</evidence>
<dbReference type="InterPro" id="IPR026902">
    <property type="entry name" value="RnfC_N"/>
</dbReference>
<dbReference type="EMBL" id="BAABBO010000007">
    <property type="protein sequence ID" value="GAA3959450.1"/>
    <property type="molecule type" value="Genomic_DNA"/>
</dbReference>
<feature type="binding site" evidence="8">
    <location>
        <position position="406"/>
    </location>
    <ligand>
        <name>[4Fe-4S] cluster</name>
        <dbReference type="ChEBI" id="CHEBI:49883"/>
        <label>1</label>
    </ligand>
</feature>
<dbReference type="PROSITE" id="PS51379">
    <property type="entry name" value="4FE4S_FER_2"/>
    <property type="match status" value="2"/>
</dbReference>
<evidence type="ECO:0000256" key="7">
    <source>
        <dbReference type="ARBA" id="ARBA00023014"/>
    </source>
</evidence>
<feature type="domain" description="4Fe-4S ferredoxin-type" evidence="9">
    <location>
        <begin position="391"/>
        <end position="420"/>
    </location>
</feature>
<feature type="binding site" evidence="8">
    <location>
        <position position="403"/>
    </location>
    <ligand>
        <name>[4Fe-4S] cluster</name>
        <dbReference type="ChEBI" id="CHEBI:49883"/>
        <label>1</label>
    </ligand>
</feature>
<feature type="binding site" evidence="8">
    <location>
        <position position="442"/>
    </location>
    <ligand>
        <name>[4Fe-4S] cluster</name>
        <dbReference type="ChEBI" id="CHEBI:49883"/>
        <label>2</label>
    </ligand>
</feature>
<keyword evidence="1 8" id="KW-0813">Transport</keyword>
<dbReference type="InterPro" id="IPR011538">
    <property type="entry name" value="Nuo51_FMN-bd"/>
</dbReference>
<keyword evidence="8" id="KW-0997">Cell inner membrane</keyword>
<dbReference type="InterPro" id="IPR009051">
    <property type="entry name" value="Helical_ferredxn"/>
</dbReference>
<dbReference type="Gene3D" id="3.30.70.20">
    <property type="match status" value="1"/>
</dbReference>
<proteinExistence type="inferred from homology"/>
<feature type="domain" description="4Fe-4S ferredoxin-type" evidence="9">
    <location>
        <begin position="430"/>
        <end position="459"/>
    </location>
</feature>
<dbReference type="InterPro" id="IPR010208">
    <property type="entry name" value="Ion_transpt_RnfC/RsxC"/>
</dbReference>
<keyword evidence="7 8" id="KW-0411">Iron-sulfur</keyword>
<evidence type="ECO:0000256" key="1">
    <source>
        <dbReference type="ARBA" id="ARBA00022448"/>
    </source>
</evidence>
<dbReference type="SUPFAM" id="SSF46548">
    <property type="entry name" value="alpha-helical ferredoxin"/>
    <property type="match status" value="1"/>
</dbReference>
<evidence type="ECO:0000259" key="9">
    <source>
        <dbReference type="PROSITE" id="PS51379"/>
    </source>
</evidence>
<feature type="binding site" evidence="8">
    <location>
        <position position="410"/>
    </location>
    <ligand>
        <name>[4Fe-4S] cluster</name>
        <dbReference type="ChEBI" id="CHEBI:49883"/>
        <label>2</label>
    </ligand>
</feature>
<keyword evidence="8" id="KW-1003">Cell membrane</keyword>
<feature type="binding site" evidence="8">
    <location>
        <position position="445"/>
    </location>
    <ligand>
        <name>[4Fe-4S] cluster</name>
        <dbReference type="ChEBI" id="CHEBI:49883"/>
        <label>2</label>
    </ligand>
</feature>
<protein>
    <recommendedName>
        <fullName evidence="8">Ion-translocating oxidoreductase complex subunit C</fullName>
        <ecNumber evidence="8">7.-.-.-</ecNumber>
    </recommendedName>
    <alternativeName>
        <fullName evidence="8">Rnf electron transport complex subunit C</fullName>
    </alternativeName>
</protein>
<feature type="binding site" evidence="8">
    <location>
        <position position="400"/>
    </location>
    <ligand>
        <name>[4Fe-4S] cluster</name>
        <dbReference type="ChEBI" id="CHEBI:49883"/>
        <label>1</label>
    </ligand>
</feature>
<dbReference type="EC" id="7.-.-.-" evidence="8"/>
<gene>
    <name evidence="8" type="primary">rnfC</name>
    <name evidence="10" type="ORF">GCM10022278_17150</name>
</gene>
<dbReference type="InterPro" id="IPR019554">
    <property type="entry name" value="Soluble_ligand-bd"/>
</dbReference>
<dbReference type="Pfam" id="PF13183">
    <property type="entry name" value="Fer4_8"/>
    <property type="match status" value="1"/>
</dbReference>
<comment type="similarity">
    <text evidence="8">Belongs to the 4Fe4S bacterial-type ferredoxin family. RnfC subfamily.</text>
</comment>
<keyword evidence="11" id="KW-1185">Reference proteome</keyword>
<comment type="function">
    <text evidence="8">Part of a membrane-bound complex that couples electron transfer with translocation of ions across the membrane.</text>
</comment>
<dbReference type="InterPro" id="IPR017896">
    <property type="entry name" value="4Fe4S_Fe-S-bd"/>
</dbReference>
<dbReference type="Pfam" id="PF10531">
    <property type="entry name" value="SLBB"/>
    <property type="match status" value="1"/>
</dbReference>
<comment type="cofactor">
    <cofactor evidence="8">
        <name>[4Fe-4S] cluster</name>
        <dbReference type="ChEBI" id="CHEBI:49883"/>
    </cofactor>
    <text evidence="8">Binds 2 [4Fe-4S] clusters per subunit.</text>
</comment>
<feature type="binding site" evidence="8">
    <location>
        <position position="449"/>
    </location>
    <ligand>
        <name>[4Fe-4S] cluster</name>
        <dbReference type="ChEBI" id="CHEBI:49883"/>
        <label>1</label>
    </ligand>
</feature>
<dbReference type="Pfam" id="PF01512">
    <property type="entry name" value="Complex1_51K"/>
    <property type="match status" value="1"/>
</dbReference>
<dbReference type="Proteomes" id="UP001501337">
    <property type="component" value="Unassembled WGS sequence"/>
</dbReference>
<comment type="subcellular location">
    <subcellularLocation>
        <location evidence="8">Cell inner membrane</location>
        <topology evidence="8">Peripheral membrane protein</topology>
    </subcellularLocation>
</comment>
<keyword evidence="8" id="KW-1278">Translocase</keyword>
<evidence type="ECO:0000256" key="3">
    <source>
        <dbReference type="ARBA" id="ARBA00022723"/>
    </source>
</evidence>
<comment type="subunit">
    <text evidence="8">The complex is composed of six subunits: RnfA, RnfB, RnfC, RnfD, RnfE and RnfG.</text>
</comment>
<keyword evidence="4 8" id="KW-0677">Repeat</keyword>
<evidence type="ECO:0000313" key="11">
    <source>
        <dbReference type="Proteomes" id="UP001501337"/>
    </source>
</evidence>
<feature type="binding site" evidence="8">
    <location>
        <position position="439"/>
    </location>
    <ligand>
        <name>[4Fe-4S] cluster</name>
        <dbReference type="ChEBI" id="CHEBI:49883"/>
        <label>2</label>
    </ligand>
</feature>
<organism evidence="10 11">
    <name type="scientific">Allohahella marinimesophila</name>
    <dbReference type="NCBI Taxonomy" id="1054972"/>
    <lineage>
        <taxon>Bacteria</taxon>
        <taxon>Pseudomonadati</taxon>
        <taxon>Pseudomonadota</taxon>
        <taxon>Gammaproteobacteria</taxon>
        <taxon>Oceanospirillales</taxon>
        <taxon>Hahellaceae</taxon>
        <taxon>Allohahella</taxon>
    </lineage>
</organism>
<evidence type="ECO:0000256" key="6">
    <source>
        <dbReference type="ARBA" id="ARBA00023004"/>
    </source>
</evidence>
<comment type="caution">
    <text evidence="10">The sequence shown here is derived from an EMBL/GenBank/DDBJ whole genome shotgun (WGS) entry which is preliminary data.</text>
</comment>
<dbReference type="HAMAP" id="MF_00461">
    <property type="entry name" value="RsxC_RnfC"/>
    <property type="match status" value="1"/>
</dbReference>
<evidence type="ECO:0000256" key="5">
    <source>
        <dbReference type="ARBA" id="ARBA00022982"/>
    </source>
</evidence>
<keyword evidence="8" id="KW-0472">Membrane</keyword>
<dbReference type="NCBIfam" id="TIGR01945">
    <property type="entry name" value="rnfC"/>
    <property type="match status" value="1"/>
</dbReference>
<dbReference type="PROSITE" id="PS00198">
    <property type="entry name" value="4FE4S_FER_1"/>
    <property type="match status" value="1"/>
</dbReference>
<dbReference type="SUPFAM" id="SSF142019">
    <property type="entry name" value="Nqo1 FMN-binding domain-like"/>
    <property type="match status" value="1"/>
</dbReference>
<dbReference type="InterPro" id="IPR017900">
    <property type="entry name" value="4Fe4S_Fe_S_CS"/>
</dbReference>
<keyword evidence="6 8" id="KW-0408">Iron</keyword>
<evidence type="ECO:0000256" key="8">
    <source>
        <dbReference type="HAMAP-Rule" id="MF_00461"/>
    </source>
</evidence>
<dbReference type="PANTHER" id="PTHR43034:SF2">
    <property type="entry name" value="ION-TRANSLOCATING OXIDOREDUCTASE COMPLEX SUBUNIT C"/>
    <property type="match status" value="1"/>
</dbReference>
<name>A0ABP7P4A7_9GAMM</name>
<keyword evidence="2 8" id="KW-0004">4Fe-4S</keyword>
<dbReference type="Gene3D" id="3.40.50.11540">
    <property type="entry name" value="NADH-ubiquinone oxidoreductase 51kDa subunit"/>
    <property type="match status" value="1"/>
</dbReference>
<dbReference type="Gene3D" id="1.10.1060.10">
    <property type="entry name" value="Alpha-helical ferredoxin"/>
    <property type="match status" value="1"/>
</dbReference>
<evidence type="ECO:0000313" key="10">
    <source>
        <dbReference type="EMBL" id="GAA3959450.1"/>
    </source>
</evidence>
<dbReference type="SUPFAM" id="SSF142984">
    <property type="entry name" value="Nqo1 middle domain-like"/>
    <property type="match status" value="1"/>
</dbReference>
<evidence type="ECO:0000256" key="2">
    <source>
        <dbReference type="ARBA" id="ARBA00022485"/>
    </source>
</evidence>
<reference evidence="11" key="1">
    <citation type="journal article" date="2019" name="Int. J. Syst. Evol. Microbiol.">
        <title>The Global Catalogue of Microorganisms (GCM) 10K type strain sequencing project: providing services to taxonomists for standard genome sequencing and annotation.</title>
        <authorList>
            <consortium name="The Broad Institute Genomics Platform"/>
            <consortium name="The Broad Institute Genome Sequencing Center for Infectious Disease"/>
            <person name="Wu L."/>
            <person name="Ma J."/>
        </authorList>
    </citation>
    <scope>NUCLEOTIDE SEQUENCE [LARGE SCALE GENOMIC DNA]</scope>
    <source>
        <strain evidence="11">JCM 17555</strain>
    </source>
</reference>
<dbReference type="RefSeq" id="WP_344805307.1">
    <property type="nucleotide sequence ID" value="NZ_BAABBO010000007.1"/>
</dbReference>